<name>A0A6T7F3Z0_9STRA</name>
<dbReference type="GO" id="GO:0033353">
    <property type="term" value="P:S-adenosylmethionine cycle"/>
    <property type="evidence" value="ECO:0007669"/>
    <property type="project" value="TreeGrafter"/>
</dbReference>
<dbReference type="SMART" id="SM00996">
    <property type="entry name" value="AdoHcyase"/>
    <property type="match status" value="1"/>
</dbReference>
<dbReference type="InterPro" id="IPR042172">
    <property type="entry name" value="Adenosylhomocyst_ase-like_sf"/>
</dbReference>
<dbReference type="PIRSF" id="PIRSF001109">
    <property type="entry name" value="Ad_hcy_hydrolase"/>
    <property type="match status" value="1"/>
</dbReference>
<evidence type="ECO:0000313" key="13">
    <source>
        <dbReference type="EMBL" id="CAD9810309.1"/>
    </source>
</evidence>
<dbReference type="PANTHER" id="PTHR23420">
    <property type="entry name" value="ADENOSYLHOMOCYSTEINASE"/>
    <property type="match status" value="1"/>
</dbReference>
<dbReference type="NCBIfam" id="TIGR00936">
    <property type="entry name" value="ahcY"/>
    <property type="match status" value="1"/>
</dbReference>
<evidence type="ECO:0000256" key="5">
    <source>
        <dbReference type="ARBA" id="ARBA00023027"/>
    </source>
</evidence>
<evidence type="ECO:0000256" key="8">
    <source>
        <dbReference type="PIRSR" id="PIRSR001109-2"/>
    </source>
</evidence>
<feature type="domain" description="S-adenosyl-L-homocysteine hydrolase NAD binding" evidence="11">
    <location>
        <begin position="236"/>
        <end position="396"/>
    </location>
</feature>
<dbReference type="Gene3D" id="3.40.50.1480">
    <property type="entry name" value="Adenosylhomocysteinase-like"/>
    <property type="match status" value="1"/>
</dbReference>
<evidence type="ECO:0000256" key="1">
    <source>
        <dbReference type="ARBA" id="ARBA00005195"/>
    </source>
</evidence>
<evidence type="ECO:0000256" key="7">
    <source>
        <dbReference type="PIRSR" id="PIRSR001109-1"/>
    </source>
</evidence>
<feature type="binding site" evidence="8">
    <location>
        <position position="288"/>
    </location>
    <ligand>
        <name>NAD(+)</name>
        <dbReference type="ChEBI" id="CHEBI:57540"/>
    </ligand>
</feature>
<feature type="binding site" evidence="7">
    <location>
        <position position="54"/>
    </location>
    <ligand>
        <name>substrate</name>
    </ligand>
</feature>
<keyword evidence="3 9" id="KW-0554">One-carbon metabolism</keyword>
<evidence type="ECO:0000256" key="4">
    <source>
        <dbReference type="ARBA" id="ARBA00022801"/>
    </source>
</evidence>
<feature type="binding site" evidence="8">
    <location>
        <begin position="344"/>
        <end position="346"/>
    </location>
    <ligand>
        <name>NAD(+)</name>
        <dbReference type="ChEBI" id="CHEBI:57540"/>
    </ligand>
</feature>
<organism evidence="12">
    <name type="scientific">Attheya septentrionalis</name>
    <dbReference type="NCBI Taxonomy" id="420275"/>
    <lineage>
        <taxon>Eukaryota</taxon>
        <taxon>Sar</taxon>
        <taxon>Stramenopiles</taxon>
        <taxon>Ochrophyta</taxon>
        <taxon>Bacillariophyta</taxon>
        <taxon>Coscinodiscophyceae</taxon>
        <taxon>Chaetocerotophycidae</taxon>
        <taxon>Chaetocerotales</taxon>
        <taxon>Attheyaceae</taxon>
        <taxon>Attheya</taxon>
    </lineage>
</organism>
<protein>
    <recommendedName>
        <fullName evidence="6 9">Adenosylhomocysteinase</fullName>
        <ecNumber evidence="6 9">3.13.2.1</ecNumber>
    </recommendedName>
</protein>
<feature type="binding site" evidence="7">
    <location>
        <position position="231"/>
    </location>
    <ligand>
        <name>substrate</name>
    </ligand>
</feature>
<dbReference type="Pfam" id="PF05221">
    <property type="entry name" value="AdoHcyase"/>
    <property type="match status" value="1"/>
</dbReference>
<comment type="pathway">
    <text evidence="1 9">Amino-acid biosynthesis; L-homocysteine biosynthesis; L-homocysteine from S-adenosyl-L-homocysteine: step 1/1.</text>
</comment>
<sequence length="479" mass="52348">MSTGDYKVADISLADYGRKEIDIAEIEMPGLMSSREEYGTCLKGARISGSLHMTVQTAVLIETLKSLGADIRWCSCNIFSTQDHAAAAIARDDSAAIFAWKGETLEEYWECTLNAVTWPEDDGKGHGMDIIVDDGGDMTLLIHEGKKAEDLFLKDGTLPDPTSTDNAEFKIVLTIIKRLLLAGETDKWNKIAVRCMGVSEETTTGVHRLYIMEKEGALLFPAINVNDSVTKSKFDNLYGCKHSLPDGIMRATDVMMAGKKAVICGYGDVGKGCAAAMRANGCVVYVTEIDPICALQACMEGYTVATLEEVVEKADIFITTTGNKGILMADTMSKMKNNAIVGNIGHFDNEIDMDGLMAITSRINIKPQVDKFVFEHGRGVIVLAEGRLLNLGCATGHPSFVMSASFTNQTLAQIELWKEKDTNKYARGHVYVLPKHLDEKVARLHLGALGANLTVLSQEQSDYIGIPVNGPYKPDTYRY</sequence>
<dbReference type="InterPro" id="IPR020082">
    <property type="entry name" value="S-Ado-L-homoCys_hydrolase_CS"/>
</dbReference>
<evidence type="ECO:0000256" key="9">
    <source>
        <dbReference type="RuleBase" id="RU000548"/>
    </source>
</evidence>
<dbReference type="SMART" id="SM00997">
    <property type="entry name" value="AdoHcyase_NAD"/>
    <property type="match status" value="1"/>
</dbReference>
<feature type="binding site" evidence="8">
    <location>
        <position position="390"/>
    </location>
    <ligand>
        <name>NAD(+)</name>
        <dbReference type="ChEBI" id="CHEBI:57540"/>
    </ligand>
</feature>
<keyword evidence="5 8" id="KW-0520">NAD</keyword>
<dbReference type="NCBIfam" id="NF004005">
    <property type="entry name" value="PRK05476.2-3"/>
    <property type="match status" value="1"/>
</dbReference>
<dbReference type="GO" id="GO:0005829">
    <property type="term" value="C:cytosol"/>
    <property type="evidence" value="ECO:0007669"/>
    <property type="project" value="TreeGrafter"/>
</dbReference>
<dbReference type="UniPathway" id="UPA00314">
    <property type="reaction ID" value="UER00076"/>
</dbReference>
<gene>
    <name evidence="12" type="ORF">ASEP1449_LOCUS2125</name>
    <name evidence="13" type="ORF">ASEP1449_LOCUS2132</name>
</gene>
<feature type="binding site" evidence="8">
    <location>
        <begin position="202"/>
        <end position="204"/>
    </location>
    <ligand>
        <name>NAD(+)</name>
        <dbReference type="ChEBI" id="CHEBI:57540"/>
    </ligand>
</feature>
<evidence type="ECO:0000256" key="6">
    <source>
        <dbReference type="ARBA" id="ARBA00034527"/>
    </source>
</evidence>
<dbReference type="FunFam" id="3.40.50.720:FF:000004">
    <property type="entry name" value="Adenosylhomocysteinase"/>
    <property type="match status" value="1"/>
</dbReference>
<proteinExistence type="inferred from homology"/>
<feature type="binding site" evidence="7">
    <location>
        <position position="201"/>
    </location>
    <ligand>
        <name>substrate</name>
    </ligand>
</feature>
<evidence type="ECO:0000256" key="10">
    <source>
        <dbReference type="RuleBase" id="RU004166"/>
    </source>
</evidence>
<dbReference type="InterPro" id="IPR036291">
    <property type="entry name" value="NAD(P)-bd_dom_sf"/>
</dbReference>
<keyword evidence="4 9" id="KW-0378">Hydrolase</keyword>
<dbReference type="CDD" id="cd00401">
    <property type="entry name" value="SAHH"/>
    <property type="match status" value="1"/>
</dbReference>
<feature type="binding site" evidence="8">
    <location>
        <begin position="267"/>
        <end position="272"/>
    </location>
    <ligand>
        <name>NAD(+)</name>
        <dbReference type="ChEBI" id="CHEBI:57540"/>
    </ligand>
</feature>
<evidence type="ECO:0000256" key="2">
    <source>
        <dbReference type="ARBA" id="ARBA00007122"/>
    </source>
</evidence>
<comment type="catalytic activity">
    <reaction evidence="9">
        <text>S-adenosyl-L-homocysteine + H2O = L-homocysteine + adenosine</text>
        <dbReference type="Rhea" id="RHEA:21708"/>
        <dbReference type="ChEBI" id="CHEBI:15377"/>
        <dbReference type="ChEBI" id="CHEBI:16335"/>
        <dbReference type="ChEBI" id="CHEBI:57856"/>
        <dbReference type="ChEBI" id="CHEBI:58199"/>
        <dbReference type="EC" id="3.13.2.1"/>
    </reaction>
</comment>
<feature type="binding site" evidence="8">
    <location>
        <position position="397"/>
    </location>
    <ligand>
        <name>NAD(+)</name>
        <dbReference type="ChEBI" id="CHEBI:57540"/>
    </ligand>
</feature>
<comment type="similarity">
    <text evidence="2 10">Belongs to the adenosylhomocysteinase family.</text>
</comment>
<dbReference type="GO" id="GO:0006730">
    <property type="term" value="P:one-carbon metabolic process"/>
    <property type="evidence" value="ECO:0007669"/>
    <property type="project" value="UniProtKB-KW"/>
</dbReference>
<dbReference type="PROSITE" id="PS00738">
    <property type="entry name" value="ADOHCYASE_1"/>
    <property type="match status" value="1"/>
</dbReference>
<reference evidence="12" key="1">
    <citation type="submission" date="2021-01" db="EMBL/GenBank/DDBJ databases">
        <authorList>
            <person name="Corre E."/>
            <person name="Pelletier E."/>
            <person name="Niang G."/>
            <person name="Scheremetjew M."/>
            <person name="Finn R."/>
            <person name="Kale V."/>
            <person name="Holt S."/>
            <person name="Cochrane G."/>
            <person name="Meng A."/>
            <person name="Brown T."/>
            <person name="Cohen L."/>
        </authorList>
    </citation>
    <scope>NUCLEOTIDE SEQUENCE</scope>
    <source>
        <strain evidence="12">CCMP2084</strain>
    </source>
</reference>
<comment type="cofactor">
    <cofactor evidence="8 9">
        <name>NAD(+)</name>
        <dbReference type="ChEBI" id="CHEBI:57540"/>
    </cofactor>
    <text evidence="8 9">Binds 1 NAD(+) per subunit.</text>
</comment>
<dbReference type="PANTHER" id="PTHR23420:SF0">
    <property type="entry name" value="ADENOSYLHOMOCYSTEINASE"/>
    <property type="match status" value="1"/>
</dbReference>
<evidence type="ECO:0000256" key="3">
    <source>
        <dbReference type="ARBA" id="ARBA00022563"/>
    </source>
</evidence>
<dbReference type="GO" id="GO:0004013">
    <property type="term" value="F:adenosylhomocysteinase activity"/>
    <property type="evidence" value="ECO:0007669"/>
    <property type="project" value="UniProtKB-EC"/>
</dbReference>
<dbReference type="SUPFAM" id="SSF51735">
    <property type="entry name" value="NAD(P)-binding Rossmann-fold domains"/>
    <property type="match status" value="1"/>
</dbReference>
<dbReference type="InterPro" id="IPR015878">
    <property type="entry name" value="Ado_hCys_hydrolase_NAD-bd"/>
</dbReference>
<feature type="binding site" evidence="7">
    <location>
        <position position="134"/>
    </location>
    <ligand>
        <name>substrate</name>
    </ligand>
</feature>
<dbReference type="EMBL" id="HBHQ01003259">
    <property type="protein sequence ID" value="CAD9810309.1"/>
    <property type="molecule type" value="Transcribed_RNA"/>
</dbReference>
<dbReference type="EMBL" id="HBHQ01003248">
    <property type="protein sequence ID" value="CAD9810302.1"/>
    <property type="molecule type" value="Transcribed_RNA"/>
</dbReference>
<evidence type="ECO:0000313" key="12">
    <source>
        <dbReference type="EMBL" id="CAD9810302.1"/>
    </source>
</evidence>
<dbReference type="InterPro" id="IPR000043">
    <property type="entry name" value="Adenosylhomocysteinase-like"/>
</dbReference>
<dbReference type="PROSITE" id="PS00739">
    <property type="entry name" value="ADOHCYASE_2"/>
    <property type="match status" value="1"/>
</dbReference>
<feature type="binding site" evidence="7">
    <location>
        <position position="235"/>
    </location>
    <ligand>
        <name>substrate</name>
    </ligand>
</feature>
<accession>A0A6T7F3Z0</accession>
<dbReference type="AlphaFoldDB" id="A0A6T7F3Z0"/>
<dbReference type="Pfam" id="PF00670">
    <property type="entry name" value="AdoHcyase_NAD"/>
    <property type="match status" value="1"/>
</dbReference>
<dbReference type="EC" id="3.13.2.1" evidence="6 9"/>
<evidence type="ECO:0000259" key="11">
    <source>
        <dbReference type="SMART" id="SM00997"/>
    </source>
</evidence>
<dbReference type="HAMAP" id="MF_00563">
    <property type="entry name" value="AdoHcyase"/>
    <property type="match status" value="1"/>
</dbReference>
<dbReference type="Gene3D" id="3.40.50.720">
    <property type="entry name" value="NAD(P)-binding Rossmann-like Domain"/>
    <property type="match status" value="1"/>
</dbReference>
<dbReference type="SUPFAM" id="SSF52283">
    <property type="entry name" value="Formate/glycerate dehydrogenase catalytic domain-like"/>
    <property type="match status" value="1"/>
</dbReference>